<dbReference type="Proteomes" id="UP000189286">
    <property type="component" value="Unassembled WGS sequence"/>
</dbReference>
<feature type="domain" description="Glyoxalase-like" evidence="1">
    <location>
        <begin position="6"/>
        <end position="197"/>
    </location>
</feature>
<dbReference type="PANTHER" id="PTHR40265:SF1">
    <property type="entry name" value="GLYOXALASE-LIKE DOMAIN-CONTAINING PROTEIN"/>
    <property type="match status" value="1"/>
</dbReference>
<dbReference type="EMBL" id="MPUJ01000018">
    <property type="protein sequence ID" value="ONK02083.1"/>
    <property type="molecule type" value="Genomic_DNA"/>
</dbReference>
<name>A0A1V2QZ82_9GAMM</name>
<dbReference type="RefSeq" id="WP_052201300.1">
    <property type="nucleotide sequence ID" value="NZ_JRMH01000001.1"/>
</dbReference>
<dbReference type="SUPFAM" id="SSF54593">
    <property type="entry name" value="Glyoxalase/Bleomycin resistance protein/Dihydroxybiphenyl dioxygenase"/>
    <property type="match status" value="1"/>
</dbReference>
<evidence type="ECO:0000313" key="3">
    <source>
        <dbReference type="Proteomes" id="UP000189286"/>
    </source>
</evidence>
<dbReference type="Gene3D" id="3.10.180.10">
    <property type="entry name" value="2,3-Dihydroxybiphenyl 1,2-Dioxygenase, domain 1"/>
    <property type="match status" value="1"/>
</dbReference>
<dbReference type="PANTHER" id="PTHR40265">
    <property type="entry name" value="BLL2707 PROTEIN"/>
    <property type="match status" value="1"/>
</dbReference>
<sequence>MSTLLLDHVVHYVNNLQDAVKVLTTHHLHAFPGGSHPGWGTHNALSYFGLNYVEFLSIRDADEIAAARDSFLLSRDIQTFLPARQILHRVALRSDDIEASYAELQLQGLVLSPLIAGQRHDKQGNLIEWRMFTIDGDFQGVAYPFIIQWGEPDNERLALLRERGLDRPHPAGEMTLQSLIFKVQQPEQVAAHWQKLFHFSLAGASTTELQVGDRRFIFQHGEQDALTAVQLATNSQSLINKSLFVGEGEYQFVAIGNYSPAEVQGTIEEN</sequence>
<organism evidence="2 3">
    <name type="scientific">Pectobacterium actinidiae</name>
    <dbReference type="NCBI Taxonomy" id="1507808"/>
    <lineage>
        <taxon>Bacteria</taxon>
        <taxon>Pseudomonadati</taxon>
        <taxon>Pseudomonadota</taxon>
        <taxon>Gammaproteobacteria</taxon>
        <taxon>Enterobacterales</taxon>
        <taxon>Pectobacteriaceae</taxon>
        <taxon>Pectobacterium</taxon>
    </lineage>
</organism>
<protein>
    <submittedName>
        <fullName evidence="2">Glyoxalase-like domain protein</fullName>
    </submittedName>
</protein>
<dbReference type="Pfam" id="PF13468">
    <property type="entry name" value="Glyoxalase_3"/>
    <property type="match status" value="1"/>
</dbReference>
<accession>A0A1V2QZ82</accession>
<evidence type="ECO:0000259" key="1">
    <source>
        <dbReference type="Pfam" id="PF13468"/>
    </source>
</evidence>
<dbReference type="AlphaFoldDB" id="A0A1V2QZ82"/>
<proteinExistence type="predicted"/>
<dbReference type="OrthoDB" id="5801364at2"/>
<comment type="caution">
    <text evidence="2">The sequence shown here is derived from an EMBL/GenBank/DDBJ whole genome shotgun (WGS) entry which is preliminary data.</text>
</comment>
<gene>
    <name evidence="2" type="ORF">BSK71_18915</name>
</gene>
<dbReference type="InterPro" id="IPR029068">
    <property type="entry name" value="Glyas_Bleomycin-R_OHBP_Dase"/>
</dbReference>
<evidence type="ECO:0000313" key="2">
    <source>
        <dbReference type="EMBL" id="ONK02083.1"/>
    </source>
</evidence>
<reference evidence="3" key="1">
    <citation type="submission" date="2016-11" db="EMBL/GenBank/DDBJ databases">
        <authorList>
            <person name="Panda P."/>
            <person name="Visnovsky S."/>
            <person name="Pitman A."/>
        </authorList>
    </citation>
    <scope>NUCLEOTIDE SEQUENCE [LARGE SCALE GENOMIC DNA]</scope>
    <source>
        <strain evidence="3">ICMP 9972</strain>
    </source>
</reference>
<dbReference type="InterPro" id="IPR025870">
    <property type="entry name" value="Glyoxalase-like_dom"/>
</dbReference>